<dbReference type="InterPro" id="IPR053870">
    <property type="entry name" value="TiaS-like_TCKD"/>
</dbReference>
<comment type="caution">
    <text evidence="2">The sequence shown here is derived from an EMBL/GenBank/DDBJ whole genome shotgun (WGS) entry which is preliminary data.</text>
</comment>
<dbReference type="InterPro" id="IPR036388">
    <property type="entry name" value="WH-like_DNA-bd_sf"/>
</dbReference>
<name>A0A2V2MP10_9EURY</name>
<reference evidence="2 3" key="1">
    <citation type="submission" date="2018-05" db="EMBL/GenBank/DDBJ databases">
        <title>Draft genome of Methanospirillum lacunae Ki8-1.</title>
        <authorList>
            <person name="Dueholm M.S."/>
            <person name="Nielsen P.H."/>
            <person name="Bakmann L.F."/>
            <person name="Otzen D.E."/>
        </authorList>
    </citation>
    <scope>NUCLEOTIDE SEQUENCE [LARGE SCALE GENOMIC DNA]</scope>
    <source>
        <strain evidence="2 3">Ki8-1</strain>
    </source>
</reference>
<dbReference type="PANTHER" id="PTHR40705">
    <property type="entry name" value="TRNA(ILE2) 2-AGMATINYLCYTIDINE SYNTHETASE TIAS"/>
    <property type="match status" value="1"/>
</dbReference>
<organism evidence="2 3">
    <name type="scientific">Methanospirillum lacunae</name>
    <dbReference type="NCBI Taxonomy" id="668570"/>
    <lineage>
        <taxon>Archaea</taxon>
        <taxon>Methanobacteriati</taxon>
        <taxon>Methanobacteriota</taxon>
        <taxon>Stenosarchaea group</taxon>
        <taxon>Methanomicrobia</taxon>
        <taxon>Methanomicrobiales</taxon>
        <taxon>Methanospirillaceae</taxon>
        <taxon>Methanospirillum</taxon>
    </lineage>
</organism>
<dbReference type="SUPFAM" id="SSF46785">
    <property type="entry name" value="Winged helix' DNA-binding domain"/>
    <property type="match status" value="1"/>
</dbReference>
<dbReference type="Gene3D" id="3.30.70.2200">
    <property type="match status" value="1"/>
</dbReference>
<feature type="domain" description="TiaS-like TCKD" evidence="1">
    <location>
        <begin position="210"/>
        <end position="283"/>
    </location>
</feature>
<dbReference type="OrthoDB" id="52716at2157"/>
<evidence type="ECO:0000313" key="2">
    <source>
        <dbReference type="EMBL" id="PWR69954.1"/>
    </source>
</evidence>
<dbReference type="Pfam" id="PF22641">
    <property type="entry name" value="TiaS_TCKD"/>
    <property type="match status" value="1"/>
</dbReference>
<dbReference type="PANTHER" id="PTHR40705:SF2">
    <property type="entry name" value="DUF1743 DOMAIN-CONTAINING PROTEIN"/>
    <property type="match status" value="1"/>
</dbReference>
<dbReference type="GeneID" id="97547477"/>
<proteinExistence type="predicted"/>
<accession>A0A2V2MP10</accession>
<keyword evidence="3" id="KW-1185">Reference proteome</keyword>
<evidence type="ECO:0000259" key="1">
    <source>
        <dbReference type="Pfam" id="PF22641"/>
    </source>
</evidence>
<sequence>MQGVIERRRTYLQLMRRLTLEKGFFTVQEIQQETGVPRSTVQDWVLRLSEEGCVVVLQPPRGRTPAQYAATSALPKSACKRIFTSVDGDLVEIVHECMSSACAGFCGYHHELGSKNRISIVRDGTLLREFIHLGENEATVGLYPHSAVAVTGVYLENDQVIQRIKSVGGPAFSLSGMMGLARGVLGVETSKDGSCTKGIIRTKALSHLTIGIDDTDSQGGGATFALAIALLQHLGGFSGVFPITHHVMMLFPDVRRKTAGNSCSAIELAVDSGMVEQILSETIRFVSDESVSPSWGVAIRSGLKINDKLRLFGLTARREVVSYSTAKSIAESFSVMLSGGEGIIGALAAVALVGLPAELLLDPGRDPTSLPGSFDNYSDG</sequence>
<protein>
    <submittedName>
        <fullName evidence="2">Sugar-specific transcriptional regulator TrmB</fullName>
    </submittedName>
</protein>
<dbReference type="RefSeq" id="WP_109970018.1">
    <property type="nucleotide sequence ID" value="NZ_CP176093.1"/>
</dbReference>
<dbReference type="EMBL" id="QGMY01000017">
    <property type="protein sequence ID" value="PWR69954.1"/>
    <property type="molecule type" value="Genomic_DNA"/>
</dbReference>
<dbReference type="InterPro" id="IPR036390">
    <property type="entry name" value="WH_DNA-bd_sf"/>
</dbReference>
<gene>
    <name evidence="2" type="ORF">DK846_16110</name>
</gene>
<dbReference type="Gene3D" id="1.10.10.10">
    <property type="entry name" value="Winged helix-like DNA-binding domain superfamily/Winged helix DNA-binding domain"/>
    <property type="match status" value="1"/>
</dbReference>
<evidence type="ECO:0000313" key="3">
    <source>
        <dbReference type="Proteomes" id="UP000245657"/>
    </source>
</evidence>
<dbReference type="AlphaFoldDB" id="A0A2V2MP10"/>
<dbReference type="Proteomes" id="UP000245657">
    <property type="component" value="Unassembled WGS sequence"/>
</dbReference>